<protein>
    <submittedName>
        <fullName evidence="2">Uncharacterized protein</fullName>
    </submittedName>
</protein>
<sequence>MMKQRMPEQIVKVIEMGKPKQKRGRKKGTPKVVQEQQGVEFVCTVQVRDKNVQDQEEHEDVEEQEEHVEEQVEPVAELVEPVAEQVEQEQTSDVPQQQIEDQHNSEDPEGEVELSTNEDVAAGSNRKRKRGPTKMKDLAKDPSTRSLWFWFS</sequence>
<organism evidence="2 3">
    <name type="scientific">Brassica carinata</name>
    <name type="common">Ethiopian mustard</name>
    <name type="synonym">Abyssinian cabbage</name>
    <dbReference type="NCBI Taxonomy" id="52824"/>
    <lineage>
        <taxon>Eukaryota</taxon>
        <taxon>Viridiplantae</taxon>
        <taxon>Streptophyta</taxon>
        <taxon>Embryophyta</taxon>
        <taxon>Tracheophyta</taxon>
        <taxon>Spermatophyta</taxon>
        <taxon>Magnoliopsida</taxon>
        <taxon>eudicotyledons</taxon>
        <taxon>Gunneridae</taxon>
        <taxon>Pentapetalae</taxon>
        <taxon>rosids</taxon>
        <taxon>malvids</taxon>
        <taxon>Brassicales</taxon>
        <taxon>Brassicaceae</taxon>
        <taxon>Brassiceae</taxon>
        <taxon>Brassica</taxon>
    </lineage>
</organism>
<reference evidence="2 3" key="1">
    <citation type="submission" date="2020-02" db="EMBL/GenBank/DDBJ databases">
        <authorList>
            <person name="Ma Q."/>
            <person name="Huang Y."/>
            <person name="Song X."/>
            <person name="Pei D."/>
        </authorList>
    </citation>
    <scope>NUCLEOTIDE SEQUENCE [LARGE SCALE GENOMIC DNA]</scope>
    <source>
        <strain evidence="2">Sxm20200214</strain>
        <tissue evidence="2">Leaf</tissue>
    </source>
</reference>
<feature type="compositionally biased region" description="Acidic residues" evidence="1">
    <location>
        <begin position="56"/>
        <end position="72"/>
    </location>
</feature>
<dbReference type="OrthoDB" id="1110748at2759"/>
<dbReference type="EMBL" id="JAAMPC010000004">
    <property type="protein sequence ID" value="KAG2314675.1"/>
    <property type="molecule type" value="Genomic_DNA"/>
</dbReference>
<gene>
    <name evidence="2" type="ORF">Bca52824_017797</name>
</gene>
<proteinExistence type="predicted"/>
<dbReference type="AlphaFoldDB" id="A0A8X7VNU9"/>
<feature type="compositionally biased region" description="Basic and acidic residues" evidence="1">
    <location>
        <begin position="134"/>
        <end position="143"/>
    </location>
</feature>
<evidence type="ECO:0000256" key="1">
    <source>
        <dbReference type="SAM" id="MobiDB-lite"/>
    </source>
</evidence>
<comment type="caution">
    <text evidence="2">The sequence shown here is derived from an EMBL/GenBank/DDBJ whole genome shotgun (WGS) entry which is preliminary data.</text>
</comment>
<dbReference type="Proteomes" id="UP000886595">
    <property type="component" value="Unassembled WGS sequence"/>
</dbReference>
<evidence type="ECO:0000313" key="3">
    <source>
        <dbReference type="Proteomes" id="UP000886595"/>
    </source>
</evidence>
<name>A0A8X7VNU9_BRACI</name>
<feature type="compositionally biased region" description="Low complexity" evidence="1">
    <location>
        <begin position="73"/>
        <end position="89"/>
    </location>
</feature>
<accession>A0A8X7VNU9</accession>
<keyword evidence="3" id="KW-1185">Reference proteome</keyword>
<feature type="region of interest" description="Disordered" evidence="1">
    <location>
        <begin position="50"/>
        <end position="152"/>
    </location>
</feature>
<evidence type="ECO:0000313" key="2">
    <source>
        <dbReference type="EMBL" id="KAG2314675.1"/>
    </source>
</evidence>